<comment type="similarity">
    <text evidence="2 9">Belongs to the cytochrome P450 family.</text>
</comment>
<evidence type="ECO:0000256" key="9">
    <source>
        <dbReference type="RuleBase" id="RU000461"/>
    </source>
</evidence>
<evidence type="ECO:0000256" key="4">
    <source>
        <dbReference type="ARBA" id="ARBA00023002"/>
    </source>
</evidence>
<evidence type="ECO:0008006" key="13">
    <source>
        <dbReference type="Google" id="ProtNLM"/>
    </source>
</evidence>
<protein>
    <recommendedName>
        <fullName evidence="13">Cytochrome P450 alkane hydroxylase</fullName>
    </recommendedName>
</protein>
<name>A0A4Z1ELB2_9HELO</name>
<dbReference type="Pfam" id="PF00067">
    <property type="entry name" value="p450"/>
    <property type="match status" value="2"/>
</dbReference>
<dbReference type="GO" id="GO:0020037">
    <property type="term" value="F:heme binding"/>
    <property type="evidence" value="ECO:0007669"/>
    <property type="project" value="InterPro"/>
</dbReference>
<dbReference type="OrthoDB" id="1470350at2759"/>
<keyword evidence="10" id="KW-0472">Membrane</keyword>
<comment type="cofactor">
    <cofactor evidence="1 8">
        <name>heme</name>
        <dbReference type="ChEBI" id="CHEBI:30413"/>
    </cofactor>
</comment>
<evidence type="ECO:0000256" key="8">
    <source>
        <dbReference type="PIRSR" id="PIRSR602403-1"/>
    </source>
</evidence>
<dbReference type="PRINTS" id="PR00385">
    <property type="entry name" value="P450"/>
</dbReference>
<evidence type="ECO:0000256" key="10">
    <source>
        <dbReference type="SAM" id="Phobius"/>
    </source>
</evidence>
<evidence type="ECO:0000313" key="11">
    <source>
        <dbReference type="EMBL" id="TGO11682.1"/>
    </source>
</evidence>
<dbReference type="SUPFAM" id="SSF48264">
    <property type="entry name" value="Cytochrome P450"/>
    <property type="match status" value="1"/>
</dbReference>
<dbReference type="InterPro" id="IPR002403">
    <property type="entry name" value="Cyt_P450_E_grp-IV"/>
</dbReference>
<comment type="caution">
    <text evidence="11">The sequence shown here is derived from an EMBL/GenBank/DDBJ whole genome shotgun (WGS) entry which is preliminary data.</text>
</comment>
<keyword evidence="8 9" id="KW-0349">Heme</keyword>
<keyword evidence="5 8" id="KW-0408">Iron</keyword>
<keyword evidence="4 9" id="KW-0560">Oxidoreductase</keyword>
<evidence type="ECO:0000256" key="3">
    <source>
        <dbReference type="ARBA" id="ARBA00022723"/>
    </source>
</evidence>
<dbReference type="GO" id="GO:0005506">
    <property type="term" value="F:iron ion binding"/>
    <property type="evidence" value="ECO:0007669"/>
    <property type="project" value="InterPro"/>
</dbReference>
<dbReference type="EMBL" id="PQXH01000104">
    <property type="protein sequence ID" value="TGO11682.1"/>
    <property type="molecule type" value="Genomic_DNA"/>
</dbReference>
<dbReference type="InterPro" id="IPR036396">
    <property type="entry name" value="Cyt_P450_sf"/>
</dbReference>
<evidence type="ECO:0000313" key="12">
    <source>
        <dbReference type="Proteomes" id="UP000297777"/>
    </source>
</evidence>
<evidence type="ECO:0000256" key="2">
    <source>
        <dbReference type="ARBA" id="ARBA00010617"/>
    </source>
</evidence>
<proteinExistence type="inferred from homology"/>
<keyword evidence="10" id="KW-1133">Transmembrane helix</keyword>
<feature type="transmembrane region" description="Helical" evidence="10">
    <location>
        <begin position="6"/>
        <end position="24"/>
    </location>
</feature>
<evidence type="ECO:0000256" key="6">
    <source>
        <dbReference type="ARBA" id="ARBA00023026"/>
    </source>
</evidence>
<gene>
    <name evidence="11" type="ORF">BTUL_0104g00270</name>
</gene>
<dbReference type="Proteomes" id="UP000297777">
    <property type="component" value="Unassembled WGS sequence"/>
</dbReference>
<dbReference type="InterPro" id="IPR047146">
    <property type="entry name" value="Cyt_P450_E_CYP52_fungi"/>
</dbReference>
<organism evidence="11 12">
    <name type="scientific">Botrytis tulipae</name>
    <dbReference type="NCBI Taxonomy" id="87230"/>
    <lineage>
        <taxon>Eukaryota</taxon>
        <taxon>Fungi</taxon>
        <taxon>Dikarya</taxon>
        <taxon>Ascomycota</taxon>
        <taxon>Pezizomycotina</taxon>
        <taxon>Leotiomycetes</taxon>
        <taxon>Helotiales</taxon>
        <taxon>Sclerotiniaceae</taxon>
        <taxon>Botrytis</taxon>
    </lineage>
</organism>
<sequence>MFHIILYIFVGASAFLLYTIKVTSQRDTRTKTARQYNCDIPLTYPHLDPIFGTDLKFQEIQQSLSHQSITFSANLHKKYGETFEVINFGTSSLRSIDTENIQAVYSKNHDDWGYEPSRLSVMGPFCGRGFITTDGDTWQKARALLRPTFSKSNISDLSAYKVAVEHNEDERNKVTEFIKAFSTSMIGMGLSFLIGPFKFLIPKSLTTVAHKKVYDYIDVLVDKALEKTREEPAYKENSNVPTQKSLLEGLAKQTDDRIEIRQNVIQRMMAAQGTTYVLISNTLFLLSRNPDLYERLRDEVRYLDLEASFQLFDLLRDHVFLQNILRESLRIYPVFPIMNHIALRDTILPKGGGTNGKSPIFAPKGTTIYTNQYALHRDEKVFGNGVESFNPDRWDSVNCKPTSWEYMPFGGGPRACAGQKKALVEASYTVAKIAQVYKGLESRNNRDWEGEWKLTAENVNGCKVNLCKLYLRTNYLLKSPG</sequence>
<dbReference type="GO" id="GO:0016705">
    <property type="term" value="F:oxidoreductase activity, acting on paired donors, with incorporation or reduction of molecular oxygen"/>
    <property type="evidence" value="ECO:0007669"/>
    <property type="project" value="InterPro"/>
</dbReference>
<evidence type="ECO:0000256" key="5">
    <source>
        <dbReference type="ARBA" id="ARBA00023004"/>
    </source>
</evidence>
<dbReference type="PRINTS" id="PR00465">
    <property type="entry name" value="EP450IV"/>
</dbReference>
<keyword evidence="6" id="KW-0843">Virulence</keyword>
<dbReference type="GO" id="GO:0004497">
    <property type="term" value="F:monooxygenase activity"/>
    <property type="evidence" value="ECO:0007669"/>
    <property type="project" value="UniProtKB-KW"/>
</dbReference>
<keyword evidence="7 9" id="KW-0503">Monooxygenase</keyword>
<dbReference type="PROSITE" id="PS00086">
    <property type="entry name" value="CYTOCHROME_P450"/>
    <property type="match status" value="1"/>
</dbReference>
<accession>A0A4Z1ELB2</accession>
<keyword evidence="3 8" id="KW-0479">Metal-binding</keyword>
<reference evidence="11 12" key="1">
    <citation type="submission" date="2017-12" db="EMBL/GenBank/DDBJ databases">
        <title>Comparative genomics of Botrytis spp.</title>
        <authorList>
            <person name="Valero-Jimenez C.A."/>
            <person name="Tapia P."/>
            <person name="Veloso J."/>
            <person name="Silva-Moreno E."/>
            <person name="Staats M."/>
            <person name="Valdes J.H."/>
            <person name="Van Kan J.A.L."/>
        </authorList>
    </citation>
    <scope>NUCLEOTIDE SEQUENCE [LARGE SCALE GENOMIC DNA]</scope>
    <source>
        <strain evidence="11 12">Bt9001</strain>
    </source>
</reference>
<feature type="binding site" description="axial binding residue" evidence="8">
    <location>
        <position position="416"/>
    </location>
    <ligand>
        <name>heme</name>
        <dbReference type="ChEBI" id="CHEBI:30413"/>
    </ligand>
    <ligandPart>
        <name>Fe</name>
        <dbReference type="ChEBI" id="CHEBI:18248"/>
    </ligandPart>
</feature>
<dbReference type="Gene3D" id="1.10.630.10">
    <property type="entry name" value="Cytochrome P450"/>
    <property type="match status" value="1"/>
</dbReference>
<dbReference type="AlphaFoldDB" id="A0A4Z1ELB2"/>
<evidence type="ECO:0000256" key="7">
    <source>
        <dbReference type="ARBA" id="ARBA00023033"/>
    </source>
</evidence>
<dbReference type="PANTHER" id="PTHR24287:SF17">
    <property type="entry name" value="P450, PUTATIVE (EUROFUNG)-RELATED"/>
    <property type="match status" value="1"/>
</dbReference>
<evidence type="ECO:0000256" key="1">
    <source>
        <dbReference type="ARBA" id="ARBA00001971"/>
    </source>
</evidence>
<keyword evidence="12" id="KW-1185">Reference proteome</keyword>
<dbReference type="PANTHER" id="PTHR24287">
    <property type="entry name" value="P450, PUTATIVE (EUROFUNG)-RELATED"/>
    <property type="match status" value="1"/>
</dbReference>
<dbReference type="InterPro" id="IPR001128">
    <property type="entry name" value="Cyt_P450"/>
</dbReference>
<dbReference type="InterPro" id="IPR017972">
    <property type="entry name" value="Cyt_P450_CS"/>
</dbReference>
<feature type="transmembrane region" description="Helical" evidence="10">
    <location>
        <begin position="180"/>
        <end position="201"/>
    </location>
</feature>
<keyword evidence="10" id="KW-0812">Transmembrane</keyword>